<gene>
    <name evidence="5" type="ORF">ACHAW5_010582</name>
</gene>
<feature type="region of interest" description="Disordered" evidence="3">
    <location>
        <begin position="1"/>
        <end position="98"/>
    </location>
</feature>
<feature type="compositionally biased region" description="Basic and acidic residues" evidence="3">
    <location>
        <begin position="1"/>
        <end position="12"/>
    </location>
</feature>
<evidence type="ECO:0000256" key="3">
    <source>
        <dbReference type="SAM" id="MobiDB-lite"/>
    </source>
</evidence>
<dbReference type="EMBL" id="JALLAZ020000092">
    <property type="protein sequence ID" value="KAL3804259.1"/>
    <property type="molecule type" value="Genomic_DNA"/>
</dbReference>
<dbReference type="PANTHER" id="PTHR47666">
    <property type="entry name" value="PROTEIN VASCULAR ASSOCIATED DEATH 1, CHLOROPLASTIC"/>
    <property type="match status" value="1"/>
</dbReference>
<accession>A0ABD3QVM7</accession>
<keyword evidence="6" id="KW-1185">Reference proteome</keyword>
<feature type="region of interest" description="Disordered" evidence="3">
    <location>
        <begin position="386"/>
        <end position="428"/>
    </location>
</feature>
<dbReference type="PROSITE" id="PS51778">
    <property type="entry name" value="VAST"/>
    <property type="match status" value="1"/>
</dbReference>
<proteinExistence type="predicted"/>
<evidence type="ECO:0000256" key="1">
    <source>
        <dbReference type="ARBA" id="ARBA00004370"/>
    </source>
</evidence>
<dbReference type="Proteomes" id="UP001530315">
    <property type="component" value="Unassembled WGS sequence"/>
</dbReference>
<feature type="compositionally biased region" description="Basic residues" evidence="3">
    <location>
        <begin position="548"/>
        <end position="559"/>
    </location>
</feature>
<reference evidence="5 6" key="1">
    <citation type="submission" date="2024-10" db="EMBL/GenBank/DDBJ databases">
        <title>Updated reference genomes for cyclostephanoid diatoms.</title>
        <authorList>
            <person name="Roberts W.R."/>
            <person name="Alverson A.J."/>
        </authorList>
    </citation>
    <scope>NUCLEOTIDE SEQUENCE [LARGE SCALE GENOMIC DNA]</scope>
    <source>
        <strain evidence="5 6">AJA276-08</strain>
    </source>
</reference>
<comment type="subcellular location">
    <subcellularLocation>
        <location evidence="1">Membrane</location>
    </subcellularLocation>
</comment>
<dbReference type="AlphaFoldDB" id="A0ABD3QVM7"/>
<feature type="region of interest" description="Disordered" evidence="3">
    <location>
        <begin position="548"/>
        <end position="572"/>
    </location>
</feature>
<feature type="compositionally biased region" description="Pro residues" evidence="3">
    <location>
        <begin position="408"/>
        <end position="422"/>
    </location>
</feature>
<feature type="region of interest" description="Disordered" evidence="3">
    <location>
        <begin position="161"/>
        <end position="192"/>
    </location>
</feature>
<keyword evidence="2" id="KW-0472">Membrane</keyword>
<sequence length="572" mass="61675">MSMEGPSRHDDGIGVGGPMMTWRRNRSSRGRVATTTTTTRTVNDSGTVVVKRGGGGGGDCAKSTHPSSAPPPDGPSSAPASSRTTTTTSKALPRDRQRMDVVDSHFPPPEICVVHSVELAGLNSASQFFDVFFADDAPYSMRDFQRKLGDVDVVHGRWEDCGGTDLRGGGGSTLPPGGESNTNDNDDKGGRRAALYSANEGDVEPLPPNSTRQRTMQFNTLTRSYFGPAYAKATKIQRATLLSDDRLLVIENVTHLSDIPYADRFRVVERWVLEVVEDGGGAEASVGKIMVADNDDDEKRRRLERSQSVGGGSKLLASGERAPLAGASCRLTIHAEVQMLKPCSWESQIRKKASETFTEVVMDWCKSATVALAATEEQMRKRLRITTPPGASQDQNIVLGGSGDSGPGRPPLSPSMPQPQPSPASLTMTGTSYTSMARVGSDLLAMHKHNFERIANGDLEWCSIEVMHSSPCRHGKDDNDDGKGKGLIASSPSFTTVLEYPSLNEYEIARPILGGVAGLDDDDMKMAGFTSQRKAAAVMMRKKRSKLFKKLSSRSRRANSKSANEQQQPPTG</sequence>
<name>A0ABD3QVM7_9STRA</name>
<evidence type="ECO:0000313" key="6">
    <source>
        <dbReference type="Proteomes" id="UP001530315"/>
    </source>
</evidence>
<dbReference type="GO" id="GO:0016020">
    <property type="term" value="C:membrane"/>
    <property type="evidence" value="ECO:0007669"/>
    <property type="project" value="UniProtKB-SubCell"/>
</dbReference>
<dbReference type="PANTHER" id="PTHR47666:SF1">
    <property type="entry name" value="PROTEIN VASCULAR ASSOCIATED DEATH 1, CHLOROPLASTIC"/>
    <property type="match status" value="1"/>
</dbReference>
<evidence type="ECO:0000256" key="2">
    <source>
        <dbReference type="ARBA" id="ARBA00023136"/>
    </source>
</evidence>
<protein>
    <recommendedName>
        <fullName evidence="4">VASt domain-containing protein</fullName>
    </recommendedName>
</protein>
<comment type="caution">
    <text evidence="5">The sequence shown here is derived from an EMBL/GenBank/DDBJ whole genome shotgun (WGS) entry which is preliminary data.</text>
</comment>
<feature type="domain" description="VASt" evidence="4">
    <location>
        <begin position="109"/>
        <end position="369"/>
    </location>
</feature>
<feature type="region of interest" description="Disordered" evidence="3">
    <location>
        <begin position="295"/>
        <end position="315"/>
    </location>
</feature>
<organism evidence="5 6">
    <name type="scientific">Stephanodiscus triporus</name>
    <dbReference type="NCBI Taxonomy" id="2934178"/>
    <lineage>
        <taxon>Eukaryota</taxon>
        <taxon>Sar</taxon>
        <taxon>Stramenopiles</taxon>
        <taxon>Ochrophyta</taxon>
        <taxon>Bacillariophyta</taxon>
        <taxon>Coscinodiscophyceae</taxon>
        <taxon>Thalassiosirophycidae</taxon>
        <taxon>Stephanodiscales</taxon>
        <taxon>Stephanodiscaceae</taxon>
        <taxon>Stephanodiscus</taxon>
    </lineage>
</organism>
<evidence type="ECO:0000259" key="4">
    <source>
        <dbReference type="PROSITE" id="PS51778"/>
    </source>
</evidence>
<feature type="compositionally biased region" description="Low complexity" evidence="3">
    <location>
        <begin position="75"/>
        <end position="89"/>
    </location>
</feature>
<dbReference type="Pfam" id="PF16016">
    <property type="entry name" value="VASt"/>
    <property type="match status" value="1"/>
</dbReference>
<evidence type="ECO:0000313" key="5">
    <source>
        <dbReference type="EMBL" id="KAL3804259.1"/>
    </source>
</evidence>
<dbReference type="InterPro" id="IPR031968">
    <property type="entry name" value="VASt"/>
</dbReference>